<gene>
    <name evidence="2" type="ORF">AArcSl_0820</name>
</gene>
<sequence length="74" mass="8163">MIPENCRRGRTPGTQSGRSAFRDAIVRANDRTPGTTGRSGRTSRRRLPDVRGTPAPMNMAFFVFTLSVADLIKI</sequence>
<feature type="compositionally biased region" description="Low complexity" evidence="1">
    <location>
        <begin position="31"/>
        <end position="40"/>
    </location>
</feature>
<dbReference type="EMBL" id="CP025066">
    <property type="protein sequence ID" value="AUX08464.1"/>
    <property type="molecule type" value="Genomic_DNA"/>
</dbReference>
<dbReference type="AlphaFoldDB" id="A0A343TH92"/>
<dbReference type="KEGG" id="hdf:AArcSl_0820"/>
<feature type="region of interest" description="Disordered" evidence="1">
    <location>
        <begin position="1"/>
        <end position="52"/>
    </location>
</feature>
<name>A0A343TH92_9EURY</name>
<keyword evidence="3" id="KW-1185">Reference proteome</keyword>
<reference evidence="3" key="1">
    <citation type="submission" date="2017-11" db="EMBL/GenBank/DDBJ databases">
        <title>Phenotypic and genomic properties of facultatively anaerobic sulfur-reducing natronoarchaea from hypersaline soda lakes.</title>
        <authorList>
            <person name="Sorokin D.Y."/>
            <person name="Kublanov I.V."/>
            <person name="Roman P."/>
            <person name="Sinninghe Damste J.S."/>
            <person name="Golyshin P.N."/>
            <person name="Rojo D."/>
            <person name="Ciordia S."/>
            <person name="Mena M.D.C."/>
            <person name="Ferrer M."/>
            <person name="Messina E."/>
            <person name="Smedile F."/>
            <person name="La Spada G."/>
            <person name="La Cono V."/>
            <person name="Yakimov M.M."/>
        </authorList>
    </citation>
    <scope>NUCLEOTIDE SEQUENCE [LARGE SCALE GENOMIC DNA]</scope>
    <source>
        <strain evidence="3">AArc-Sl</strain>
    </source>
</reference>
<dbReference type="Proteomes" id="UP000263012">
    <property type="component" value="Chromosome"/>
</dbReference>
<evidence type="ECO:0000256" key="1">
    <source>
        <dbReference type="SAM" id="MobiDB-lite"/>
    </source>
</evidence>
<feature type="compositionally biased region" description="Basic and acidic residues" evidence="1">
    <location>
        <begin position="20"/>
        <end position="30"/>
    </location>
</feature>
<accession>A0A343TH92</accession>
<proteinExistence type="predicted"/>
<evidence type="ECO:0000313" key="3">
    <source>
        <dbReference type="Proteomes" id="UP000263012"/>
    </source>
</evidence>
<protein>
    <submittedName>
        <fullName evidence="2">Uncharacterized protein</fullName>
    </submittedName>
</protein>
<organism evidence="2 3">
    <name type="scientific">Halalkaliarchaeum desulfuricum</name>
    <dbReference type="NCBI Taxonomy" id="2055893"/>
    <lineage>
        <taxon>Archaea</taxon>
        <taxon>Methanobacteriati</taxon>
        <taxon>Methanobacteriota</taxon>
        <taxon>Stenosarchaea group</taxon>
        <taxon>Halobacteria</taxon>
        <taxon>Halobacteriales</taxon>
        <taxon>Haloferacaceae</taxon>
        <taxon>Halalkaliarchaeum</taxon>
    </lineage>
</organism>
<evidence type="ECO:0000313" key="2">
    <source>
        <dbReference type="EMBL" id="AUX08464.1"/>
    </source>
</evidence>